<evidence type="ECO:0000256" key="1">
    <source>
        <dbReference type="SAM" id="Coils"/>
    </source>
</evidence>
<feature type="coiled-coil region" evidence="1">
    <location>
        <begin position="179"/>
        <end position="206"/>
    </location>
</feature>
<sequence length="241" mass="26857">MSRDLTSPSPERFGMTSFADLLPARDPILGEDPGSFRDFHRGMMQSLTPFTPYECVVAENLVAIEWELLQHRRMRDANFRRVIHTSVSDAVLAREEARHEAALDEAWDKFIAEGGDEDAWKAPFEFDKAAALKMAEGLAARTVSQDPDLQAEAYAEVVALGLHPVELMSAAYLAWPAPASKHDDKIQSLERRRREVKRDYDALQKARPVDVKAIEAEVVEAEVVEAEVVEAEVVEAEVVGG</sequence>
<protein>
    <submittedName>
        <fullName evidence="2">Uncharacterized protein</fullName>
    </submittedName>
</protein>
<accession>A0A316FXL7</accession>
<reference evidence="2 3" key="1">
    <citation type="submission" date="2018-05" db="EMBL/GenBank/DDBJ databases">
        <title>Genomic Encyclopedia of Type Strains, Phase IV (KMG-IV): sequencing the most valuable type-strain genomes for metagenomic binning, comparative biology and taxonomic classification.</title>
        <authorList>
            <person name="Goeker M."/>
        </authorList>
    </citation>
    <scope>NUCLEOTIDE SEQUENCE [LARGE SCALE GENOMIC DNA]</scope>
    <source>
        <strain evidence="2 3">DSM 103371</strain>
    </source>
</reference>
<dbReference type="EMBL" id="QGGV01000014">
    <property type="protein sequence ID" value="PWK53143.1"/>
    <property type="molecule type" value="Genomic_DNA"/>
</dbReference>
<dbReference type="Proteomes" id="UP000245390">
    <property type="component" value="Unassembled WGS sequence"/>
</dbReference>
<dbReference type="AlphaFoldDB" id="A0A316FXL7"/>
<name>A0A316FXL7_9RHOB</name>
<evidence type="ECO:0000313" key="3">
    <source>
        <dbReference type="Proteomes" id="UP000245390"/>
    </source>
</evidence>
<organism evidence="2 3">
    <name type="scientific">Silicimonas algicola</name>
    <dbReference type="NCBI Taxonomy" id="1826607"/>
    <lineage>
        <taxon>Bacteria</taxon>
        <taxon>Pseudomonadati</taxon>
        <taxon>Pseudomonadota</taxon>
        <taxon>Alphaproteobacteria</taxon>
        <taxon>Rhodobacterales</taxon>
        <taxon>Paracoccaceae</taxon>
    </lineage>
</organism>
<evidence type="ECO:0000313" key="2">
    <source>
        <dbReference type="EMBL" id="PWK53143.1"/>
    </source>
</evidence>
<gene>
    <name evidence="2" type="ORF">C8D95_11445</name>
</gene>
<comment type="caution">
    <text evidence="2">The sequence shown here is derived from an EMBL/GenBank/DDBJ whole genome shotgun (WGS) entry which is preliminary data.</text>
</comment>
<keyword evidence="3" id="KW-1185">Reference proteome</keyword>
<keyword evidence="1" id="KW-0175">Coiled coil</keyword>
<proteinExistence type="predicted"/>
<dbReference type="RefSeq" id="WP_164721586.1">
    <property type="nucleotide sequence ID" value="NZ_CP034588.1"/>
</dbReference>